<evidence type="ECO:0000256" key="2">
    <source>
        <dbReference type="ARBA" id="ARBA00022618"/>
    </source>
</evidence>
<proteinExistence type="inferred from homology"/>
<evidence type="ECO:0000256" key="5">
    <source>
        <dbReference type="ARBA" id="ARBA00023136"/>
    </source>
</evidence>
<dbReference type="AlphaFoldDB" id="A0A192H4K7"/>
<evidence type="ECO:0000256" key="3">
    <source>
        <dbReference type="ARBA" id="ARBA00022692"/>
    </source>
</evidence>
<evidence type="ECO:0000313" key="9">
    <source>
        <dbReference type="EMBL" id="ANK63147.1"/>
    </source>
</evidence>
<protein>
    <recommendedName>
        <fullName evidence="7 8">Cell division protein FtsL</fullName>
    </recommendedName>
</protein>
<keyword evidence="4 7" id="KW-1133">Transmembrane helix</keyword>
<organism evidence="9 10">
    <name type="scientific">Loigolactobacillus backii</name>
    <dbReference type="NCBI Taxonomy" id="375175"/>
    <lineage>
        <taxon>Bacteria</taxon>
        <taxon>Bacillati</taxon>
        <taxon>Bacillota</taxon>
        <taxon>Bacilli</taxon>
        <taxon>Lactobacillales</taxon>
        <taxon>Lactobacillaceae</taxon>
        <taxon>Loigolactobacillus</taxon>
    </lineage>
</organism>
<dbReference type="GO" id="GO:0005886">
    <property type="term" value="C:plasma membrane"/>
    <property type="evidence" value="ECO:0007669"/>
    <property type="project" value="UniProtKB-SubCell"/>
</dbReference>
<comment type="similarity">
    <text evidence="7">Belongs to the FtsL family.</text>
</comment>
<evidence type="ECO:0000256" key="7">
    <source>
        <dbReference type="HAMAP-Rule" id="MF_00910"/>
    </source>
</evidence>
<dbReference type="GeneID" id="42982680"/>
<evidence type="ECO:0000256" key="6">
    <source>
        <dbReference type="ARBA" id="ARBA00023306"/>
    </source>
</evidence>
<dbReference type="EMBL" id="CP014873">
    <property type="protein sequence ID" value="ANK63147.1"/>
    <property type="molecule type" value="Genomic_DNA"/>
</dbReference>
<dbReference type="OrthoDB" id="2298695at2"/>
<keyword evidence="5 7" id="KW-0472">Membrane</keyword>
<evidence type="ECO:0000313" key="10">
    <source>
        <dbReference type="Proteomes" id="UP000078582"/>
    </source>
</evidence>
<gene>
    <name evidence="7" type="primary">ftsL</name>
    <name evidence="9" type="ORF">AYR53_10460</name>
</gene>
<keyword evidence="10" id="KW-1185">Reference proteome</keyword>
<name>A0A192H4K7_9LACO</name>
<dbReference type="Proteomes" id="UP000078582">
    <property type="component" value="Chromosome"/>
</dbReference>
<keyword evidence="6 7" id="KW-0131">Cell cycle</keyword>
<dbReference type="GO" id="GO:0043093">
    <property type="term" value="P:FtsZ-dependent cytokinesis"/>
    <property type="evidence" value="ECO:0007669"/>
    <property type="project" value="UniProtKB-UniRule"/>
</dbReference>
<dbReference type="NCBIfam" id="TIGR02209">
    <property type="entry name" value="ftsL_broad"/>
    <property type="match status" value="1"/>
</dbReference>
<evidence type="ECO:0000256" key="1">
    <source>
        <dbReference type="ARBA" id="ARBA00022475"/>
    </source>
</evidence>
<dbReference type="GO" id="GO:0032153">
    <property type="term" value="C:cell division site"/>
    <property type="evidence" value="ECO:0007669"/>
    <property type="project" value="UniProtKB-UniRule"/>
</dbReference>
<keyword evidence="2 7" id="KW-0132">Cell division</keyword>
<sequence>MADESAARDFSSLADPVAPSVTQPDIHIQETPQVQPVATPASHVAISAFERTLMVTLGIVLVSLCTMIVSSKIAVSSAQQHLQDIGQSVTALQLQNTNYKQEINELMQSNHLNDVAARDGLSLNEANIRNVK</sequence>
<feature type="transmembrane region" description="Helical" evidence="7">
    <location>
        <begin position="53"/>
        <end position="75"/>
    </location>
</feature>
<dbReference type="RefSeq" id="WP_068224860.1">
    <property type="nucleotide sequence ID" value="NZ_CP014623.1"/>
</dbReference>
<dbReference type="STRING" id="375175.AYR53_10460"/>
<comment type="function">
    <text evidence="7">Essential cell division protein.</text>
</comment>
<dbReference type="KEGG" id="lbt:AYR52_05435"/>
<accession>A0A192H4K7</accession>
<reference evidence="9 10" key="1">
    <citation type="submission" date="2016-03" db="EMBL/GenBank/DDBJ databases">
        <title>Pediococcus and Lactobacillus from brewery environment - whole genome sequencing and assembly.</title>
        <authorList>
            <person name="Behr J."/>
            <person name="Geissler A.J."/>
            <person name="Vogel R.F."/>
        </authorList>
    </citation>
    <scope>NUCLEOTIDE SEQUENCE [LARGE SCALE GENOMIC DNA]</scope>
    <source>
        <strain evidence="9 10">TMW 1.1989</strain>
    </source>
</reference>
<evidence type="ECO:0000256" key="4">
    <source>
        <dbReference type="ARBA" id="ARBA00022989"/>
    </source>
</evidence>
<comment type="subcellular location">
    <subcellularLocation>
        <location evidence="7">Cell membrane</location>
        <topology evidence="7">Single-pass type II membrane protein</topology>
    </subcellularLocation>
    <text evidence="7">Localizes to the division septum where it forms a ring structure.</text>
</comment>
<dbReference type="InterPro" id="IPR011922">
    <property type="entry name" value="Cell_div_FtsL"/>
</dbReference>
<dbReference type="HAMAP" id="MF_00910">
    <property type="entry name" value="FtsL"/>
    <property type="match status" value="1"/>
</dbReference>
<evidence type="ECO:0000256" key="8">
    <source>
        <dbReference type="NCBIfam" id="TIGR02209"/>
    </source>
</evidence>
<keyword evidence="1 7" id="KW-1003">Cell membrane</keyword>
<keyword evidence="3 7" id="KW-0812">Transmembrane</keyword>